<organism evidence="1 3">
    <name type="scientific">Phytophthora cactorum</name>
    <dbReference type="NCBI Taxonomy" id="29920"/>
    <lineage>
        <taxon>Eukaryota</taxon>
        <taxon>Sar</taxon>
        <taxon>Stramenopiles</taxon>
        <taxon>Oomycota</taxon>
        <taxon>Peronosporomycetes</taxon>
        <taxon>Peronosporales</taxon>
        <taxon>Peronosporaceae</taxon>
        <taxon>Phytophthora</taxon>
    </lineage>
</organism>
<dbReference type="Proteomes" id="UP000697107">
    <property type="component" value="Unassembled WGS sequence"/>
</dbReference>
<evidence type="ECO:0000313" key="2">
    <source>
        <dbReference type="EMBL" id="KAG2972658.1"/>
    </source>
</evidence>
<evidence type="ECO:0000313" key="3">
    <source>
        <dbReference type="Proteomes" id="UP000735874"/>
    </source>
</evidence>
<comment type="caution">
    <text evidence="1">The sequence shown here is derived from an EMBL/GenBank/DDBJ whole genome shotgun (WGS) entry which is preliminary data.</text>
</comment>
<name>A0A8T0YTY6_9STRA</name>
<reference evidence="1" key="1">
    <citation type="submission" date="2018-10" db="EMBL/GenBank/DDBJ databases">
        <title>Effector identification in a new, highly contiguous assembly of the strawberry crown rot pathogen Phytophthora cactorum.</title>
        <authorList>
            <person name="Armitage A.D."/>
            <person name="Nellist C.F."/>
            <person name="Bates H."/>
            <person name="Vickerstaff R.J."/>
            <person name="Harrison R.J."/>
        </authorList>
    </citation>
    <scope>NUCLEOTIDE SEQUENCE</scope>
    <source>
        <strain evidence="1">15-7</strain>
        <strain evidence="2">P415</strain>
    </source>
</reference>
<dbReference type="EMBL" id="RCMG01000584">
    <property type="protein sequence ID" value="KAG2851789.1"/>
    <property type="molecule type" value="Genomic_DNA"/>
</dbReference>
<dbReference type="Proteomes" id="UP000735874">
    <property type="component" value="Unassembled WGS sequence"/>
</dbReference>
<dbReference type="EMBL" id="RCML01000610">
    <property type="protein sequence ID" value="KAG2972658.1"/>
    <property type="molecule type" value="Genomic_DNA"/>
</dbReference>
<evidence type="ECO:0000313" key="1">
    <source>
        <dbReference type="EMBL" id="KAG2851789.1"/>
    </source>
</evidence>
<proteinExistence type="predicted"/>
<accession>A0A8T0YTY6</accession>
<sequence length="148" mass="16078">MTAMHPPAIAMITPMLMPLPDGSDIGMDPLLEPSPFIEPPLPDLELLEGLLPLPVVVEEPPSLVVVVVVSDEEEPPFVSVFPELAADVEVEPTSGVTVPSLLESPVVVSRRASLLLYHFRQLTSQEWVLRVFAFAISVLNHESSLHNG</sequence>
<protein>
    <submittedName>
        <fullName evidence="1">Uncharacterized protein</fullName>
    </submittedName>
</protein>
<dbReference type="AlphaFoldDB" id="A0A8T0YTY6"/>
<gene>
    <name evidence="1" type="ORF">PC113_g15601</name>
    <name evidence="2" type="ORF">PC118_g15567</name>
</gene>